<dbReference type="AlphaFoldDB" id="A0AAV5X078"/>
<dbReference type="EMBL" id="BTSY01000149">
    <property type="protein sequence ID" value="GMT37474.1"/>
    <property type="molecule type" value="Genomic_DNA"/>
</dbReference>
<evidence type="ECO:0000313" key="2">
    <source>
        <dbReference type="EMBL" id="GMT37474.1"/>
    </source>
</evidence>
<dbReference type="Proteomes" id="UP001432322">
    <property type="component" value="Unassembled WGS sequence"/>
</dbReference>
<proteinExistence type="predicted"/>
<evidence type="ECO:0000313" key="3">
    <source>
        <dbReference type="Proteomes" id="UP001432322"/>
    </source>
</evidence>
<protein>
    <submittedName>
        <fullName evidence="2">Uncharacterized protein</fullName>
    </submittedName>
</protein>
<gene>
    <name evidence="1" type="ORF">PFISCL1PPCAC_13576</name>
    <name evidence="2" type="ORF">PFISCL1PPCAC_28771</name>
</gene>
<accession>A0AAV5X078</accession>
<feature type="non-terminal residue" evidence="2">
    <location>
        <position position="79"/>
    </location>
</feature>
<sequence length="79" mass="8915">KIVYLLAVDCCKGSKIIRTFLLSLIPTQSTRKNLEAWFRRVVGICDFFVISTDLIRPGCTQNCPVEHIGGWKQTPFAIS</sequence>
<dbReference type="EMBL" id="BTSY01000004">
    <property type="protein sequence ID" value="GMT22279.1"/>
    <property type="molecule type" value="Genomic_DNA"/>
</dbReference>
<name>A0AAV5X078_9BILA</name>
<evidence type="ECO:0000313" key="1">
    <source>
        <dbReference type="EMBL" id="GMT22279.1"/>
    </source>
</evidence>
<organism evidence="2 3">
    <name type="scientific">Pristionchus fissidentatus</name>
    <dbReference type="NCBI Taxonomy" id="1538716"/>
    <lineage>
        <taxon>Eukaryota</taxon>
        <taxon>Metazoa</taxon>
        <taxon>Ecdysozoa</taxon>
        <taxon>Nematoda</taxon>
        <taxon>Chromadorea</taxon>
        <taxon>Rhabditida</taxon>
        <taxon>Rhabditina</taxon>
        <taxon>Diplogasteromorpha</taxon>
        <taxon>Diplogasteroidea</taxon>
        <taxon>Neodiplogasteridae</taxon>
        <taxon>Pristionchus</taxon>
    </lineage>
</organism>
<reference evidence="2" key="1">
    <citation type="submission" date="2023-10" db="EMBL/GenBank/DDBJ databases">
        <title>Genome assembly of Pristionchus species.</title>
        <authorList>
            <person name="Yoshida K."/>
            <person name="Sommer R.J."/>
        </authorList>
    </citation>
    <scope>NUCLEOTIDE SEQUENCE</scope>
    <source>
        <strain evidence="2">RS5133</strain>
    </source>
</reference>
<feature type="non-terminal residue" evidence="2">
    <location>
        <position position="1"/>
    </location>
</feature>
<comment type="caution">
    <text evidence="2">The sequence shown here is derived from an EMBL/GenBank/DDBJ whole genome shotgun (WGS) entry which is preliminary data.</text>
</comment>
<keyword evidence="3" id="KW-1185">Reference proteome</keyword>